<feature type="compositionally biased region" description="Basic and acidic residues" evidence="1">
    <location>
        <begin position="655"/>
        <end position="719"/>
    </location>
</feature>
<sequence>MYSQYGQPTRYAGGGAPPPGADLGGGSLDAAGDAAAAHAHAGSLAAHFQHAGVHPSHHQAPAPNAAPTVYAAAAMNPLTAARASRMGDPAGASAVAPHDMNIGDPNYGYGMPPVDAATAAFGADDPYARMSGMGMPPPPPATAGGHHPPGPAPEMGDPLVFGAAGLPAPQPHRIAGAPIPPGQQHPPTHHHYHHAVGQHYHAGQQQASHGQQPLDQTPQQHQRGDHNEVAPSPAPAQARQGSVGAHQQQDFPFKPQTGHATPAAQAYQQQQQGPSGAPIAIPTIPTMKIDDMSPATMAPVGMGIDSTVDGGIVKVADPSAAEASAAVPSSAVGADGGFTFVHGELAGGQVHGPDGQLVADEVGGGPWTCPRCGKTLKARCGLTSHLNHCDPQKAAEEKARDPQEKALKISIKRREGWEQKYQELVTFKAEHRHCRVPAGNKCPEFPGLGAWVSAQRREYKKRRSGIKSQLTDERVLKLVQLGFEWGIHESNWDVRFRDLLEYKRKNGHCDVPIKYKPNPNLSVWVARQRCAYKNRQTGKKSGMTDERVKALEGAGFKWSMGRVLPGTRDMRFEERIGQLKAFKEEYGHSNVPRNYEDKSLASWVEYQRYCHRHGEVALTEKRRALMDEVGFDWDAEEEKKHVKREKKVFVKQEKLEKQEARRMKREEEERQKAEARKMRQEKKEAKERAEDEKKAAREEKKRIKMEEQESRKMRKRWADEISDAAGLVSPPAKKTKKNAKPKTPKTKEEVLALLKASREEKAKCKGKAKSWQAVKGQTTNVRHTTKSSAEKSAKSSAASKTAKKEAAKSTPIATMAKKHRGRPTTTAPPPSTSGYGPKQSAKKATDIPHHLSVGSPLPFLAPPPGIALPSWAPPEVLTAPTTKPKNKAMSDNAGDEKSHLERQKAAAAAAAYYAQMAKAWQEVAEREAKEAKQSEDGNESSFLDGAGHVEDEGKK</sequence>
<dbReference type="PANTHER" id="PTHR33418">
    <property type="entry name" value="HELICASE-ASSOCIATED"/>
    <property type="match status" value="1"/>
</dbReference>
<feature type="compositionally biased region" description="Basic and acidic residues" evidence="1">
    <location>
        <begin position="923"/>
        <end position="935"/>
    </location>
</feature>
<dbReference type="AlphaFoldDB" id="A0A7S4JLE6"/>
<dbReference type="Gene3D" id="6.10.140.530">
    <property type="match status" value="3"/>
</dbReference>
<feature type="domain" description="Helicase-associated" evidence="2">
    <location>
        <begin position="488"/>
        <end position="556"/>
    </location>
</feature>
<dbReference type="EMBL" id="HBKQ01042389">
    <property type="protein sequence ID" value="CAE2266579.1"/>
    <property type="molecule type" value="Transcribed_RNA"/>
</dbReference>
<feature type="region of interest" description="Disordered" evidence="1">
    <location>
        <begin position="131"/>
        <end position="282"/>
    </location>
</feature>
<feature type="region of interest" description="Disordered" evidence="1">
    <location>
        <begin position="1"/>
        <end position="28"/>
    </location>
</feature>
<gene>
    <name evidence="3" type="ORF">OAUR00152_LOCUS29226</name>
</gene>
<feature type="compositionally biased region" description="Low complexity" evidence="1">
    <location>
        <begin position="197"/>
        <end position="221"/>
    </location>
</feature>
<feature type="region of interest" description="Disordered" evidence="1">
    <location>
        <begin position="655"/>
        <end position="856"/>
    </location>
</feature>
<dbReference type="PANTHER" id="PTHR33418:SF1">
    <property type="entry name" value="HELICASE-ASSOCIATED DOMAIN-CONTAINING PROTEIN"/>
    <property type="match status" value="1"/>
</dbReference>
<feature type="compositionally biased region" description="Basic residues" evidence="1">
    <location>
        <begin position="733"/>
        <end position="744"/>
    </location>
</feature>
<feature type="compositionally biased region" description="Low complexity" evidence="1">
    <location>
        <begin position="260"/>
        <end position="280"/>
    </location>
</feature>
<feature type="compositionally biased region" description="Basic residues" evidence="1">
    <location>
        <begin position="187"/>
        <end position="196"/>
    </location>
</feature>
<feature type="region of interest" description="Disordered" evidence="1">
    <location>
        <begin position="871"/>
        <end position="908"/>
    </location>
</feature>
<accession>A0A7S4JLE6</accession>
<feature type="domain" description="Helicase-associated" evidence="2">
    <location>
        <begin position="414"/>
        <end position="483"/>
    </location>
</feature>
<feature type="compositionally biased region" description="Basic and acidic residues" evidence="1">
    <location>
        <begin position="745"/>
        <end position="763"/>
    </location>
</feature>
<reference evidence="3" key="1">
    <citation type="submission" date="2021-01" db="EMBL/GenBank/DDBJ databases">
        <authorList>
            <person name="Corre E."/>
            <person name="Pelletier E."/>
            <person name="Niang G."/>
            <person name="Scheremetjew M."/>
            <person name="Finn R."/>
            <person name="Kale V."/>
            <person name="Holt S."/>
            <person name="Cochrane G."/>
            <person name="Meng A."/>
            <person name="Brown T."/>
            <person name="Cohen L."/>
        </authorList>
    </citation>
    <scope>NUCLEOTIDE SEQUENCE</scope>
    <source>
        <strain evidence="3">Isolate 1302-5</strain>
    </source>
</reference>
<dbReference type="InterPro" id="IPR005114">
    <property type="entry name" value="Helicase_assoc"/>
</dbReference>
<evidence type="ECO:0000256" key="1">
    <source>
        <dbReference type="SAM" id="MobiDB-lite"/>
    </source>
</evidence>
<protein>
    <recommendedName>
        <fullName evidence="2">Helicase-associated domain-containing protein</fullName>
    </recommendedName>
</protein>
<dbReference type="Pfam" id="PF03457">
    <property type="entry name" value="HA"/>
    <property type="match status" value="3"/>
</dbReference>
<organism evidence="3">
    <name type="scientific">Odontella aurita</name>
    <dbReference type="NCBI Taxonomy" id="265563"/>
    <lineage>
        <taxon>Eukaryota</taxon>
        <taxon>Sar</taxon>
        <taxon>Stramenopiles</taxon>
        <taxon>Ochrophyta</taxon>
        <taxon>Bacillariophyta</taxon>
        <taxon>Mediophyceae</taxon>
        <taxon>Biddulphiophycidae</taxon>
        <taxon>Eupodiscales</taxon>
        <taxon>Odontellaceae</taxon>
        <taxon>Odontella</taxon>
    </lineage>
</organism>
<feature type="domain" description="Helicase-associated" evidence="2">
    <location>
        <begin position="569"/>
        <end position="631"/>
    </location>
</feature>
<evidence type="ECO:0000259" key="2">
    <source>
        <dbReference type="Pfam" id="PF03457"/>
    </source>
</evidence>
<feature type="region of interest" description="Disordered" evidence="1">
    <location>
        <begin position="920"/>
        <end position="955"/>
    </location>
</feature>
<feature type="compositionally biased region" description="Basic and acidic residues" evidence="1">
    <location>
        <begin position="894"/>
        <end position="904"/>
    </location>
</feature>
<evidence type="ECO:0000313" key="3">
    <source>
        <dbReference type="EMBL" id="CAE2266579.1"/>
    </source>
</evidence>
<proteinExistence type="predicted"/>
<name>A0A7S4JLE6_9STRA</name>